<dbReference type="SUPFAM" id="SSF49899">
    <property type="entry name" value="Concanavalin A-like lectins/glucanases"/>
    <property type="match status" value="1"/>
</dbReference>
<dbReference type="Proteomes" id="UP000777784">
    <property type="component" value="Unassembled WGS sequence"/>
</dbReference>
<feature type="chain" id="PRO_5037222603" evidence="1">
    <location>
        <begin position="23"/>
        <end position="275"/>
    </location>
</feature>
<protein>
    <submittedName>
        <fullName evidence="2">LamG domain-containing protein</fullName>
    </submittedName>
</protein>
<name>A0A948W6N7_UNCEI</name>
<gene>
    <name evidence="2" type="ORF">KJ970_12330</name>
</gene>
<evidence type="ECO:0000313" key="2">
    <source>
        <dbReference type="EMBL" id="MBU2691704.1"/>
    </source>
</evidence>
<comment type="caution">
    <text evidence="2">The sequence shown here is derived from an EMBL/GenBank/DDBJ whole genome shotgun (WGS) entry which is preliminary data.</text>
</comment>
<dbReference type="Gene3D" id="2.60.120.200">
    <property type="match status" value="1"/>
</dbReference>
<dbReference type="InterPro" id="IPR013320">
    <property type="entry name" value="ConA-like_dom_sf"/>
</dbReference>
<keyword evidence="1" id="KW-0732">Signal</keyword>
<organism evidence="2 3">
    <name type="scientific">Eiseniibacteriota bacterium</name>
    <dbReference type="NCBI Taxonomy" id="2212470"/>
    <lineage>
        <taxon>Bacteria</taxon>
        <taxon>Candidatus Eiseniibacteriota</taxon>
    </lineage>
</organism>
<sequence length="275" mass="30418">MKTLCNSILTFILVLAASGSLAQTNKAGITPENEGVKYKSISNFHMVNMLGNRDIPTDGLLAYYPFKNGSAEDHWGSNDGTNHGASSTEDRFGCDDYAFYFDGDHDYVSIFNLHSYSVFSVSLWVLHEDQELACYIISGDDGNTDRGIGIGHIDEIFVHTGLGGGTTEYVVQPGEWIHVVLQFTPDDVIVHVDGSEIWSFGAAAGGWQESGWDIGSSPFMSHDRYNLKGKIDDVRIYDRPLIDEEIQALYNEPCDCYDPSPTTLSTWGAIKSVYR</sequence>
<dbReference type="EMBL" id="JAHJDP010000072">
    <property type="protein sequence ID" value="MBU2691704.1"/>
    <property type="molecule type" value="Genomic_DNA"/>
</dbReference>
<dbReference type="Pfam" id="PF13385">
    <property type="entry name" value="Laminin_G_3"/>
    <property type="match status" value="1"/>
</dbReference>
<accession>A0A948W6N7</accession>
<proteinExistence type="predicted"/>
<reference evidence="2" key="1">
    <citation type="submission" date="2021-05" db="EMBL/GenBank/DDBJ databases">
        <title>Energy efficiency and biological interactions define the core microbiome of deep oligotrophic groundwater.</title>
        <authorList>
            <person name="Mehrshad M."/>
            <person name="Lopez-Fernandez M."/>
            <person name="Bell E."/>
            <person name="Bernier-Latmani R."/>
            <person name="Bertilsson S."/>
            <person name="Dopson M."/>
        </authorList>
    </citation>
    <scope>NUCLEOTIDE SEQUENCE</scope>
    <source>
        <strain evidence="2">Modern_marine.mb.64</strain>
    </source>
</reference>
<dbReference type="AlphaFoldDB" id="A0A948W6N7"/>
<evidence type="ECO:0000256" key="1">
    <source>
        <dbReference type="SAM" id="SignalP"/>
    </source>
</evidence>
<feature type="signal peptide" evidence="1">
    <location>
        <begin position="1"/>
        <end position="22"/>
    </location>
</feature>
<evidence type="ECO:0000313" key="3">
    <source>
        <dbReference type="Proteomes" id="UP000777784"/>
    </source>
</evidence>